<sequence length="256" mass="28121">MWYQVFKVGLFGPGVRALWRPWVVGEENLPREGGAVVACNHISVLDPIIVAAMLDRQMTYPAKKELFQGDHGLWSKIVAWFLKAVDQVPLDRSGGKRSVEGMAPVLTRLGEGGLIGIFPEGTRSADGELYKGKTGVARMALHADVPVVPVALIGTEPVKGRFGIPTVRHPGVIIGEPLHFSELAGRQDEVAVLRWVTNEVMDAIQRLGGQQYVDVYGFRVKYGNLKGKDLSRWRRPRPGGTPAPAPRETDRAGEQR</sequence>
<keyword evidence="2 5" id="KW-0012">Acyltransferase</keyword>
<evidence type="ECO:0000256" key="1">
    <source>
        <dbReference type="ARBA" id="ARBA00022679"/>
    </source>
</evidence>
<evidence type="ECO:0000259" key="4">
    <source>
        <dbReference type="SMART" id="SM00563"/>
    </source>
</evidence>
<protein>
    <submittedName>
        <fullName evidence="5">Acyltransferase</fullName>
    </submittedName>
</protein>
<keyword evidence="1" id="KW-0808">Transferase</keyword>
<dbReference type="RefSeq" id="WP_028701692.1">
    <property type="nucleotide sequence ID" value="NZ_CP013126.1"/>
</dbReference>
<name>A0A142KKW3_9ACTN</name>
<dbReference type="SMART" id="SM00563">
    <property type="entry name" value="PlsC"/>
    <property type="match status" value="1"/>
</dbReference>
<feature type="compositionally biased region" description="Basic and acidic residues" evidence="3">
    <location>
        <begin position="247"/>
        <end position="256"/>
    </location>
</feature>
<dbReference type="PANTHER" id="PTHR10434:SF11">
    <property type="entry name" value="1-ACYL-SN-GLYCEROL-3-PHOSPHATE ACYLTRANSFERASE"/>
    <property type="match status" value="1"/>
</dbReference>
<dbReference type="PANTHER" id="PTHR10434">
    <property type="entry name" value="1-ACYL-SN-GLYCEROL-3-PHOSPHATE ACYLTRANSFERASE"/>
    <property type="match status" value="1"/>
</dbReference>
<evidence type="ECO:0000313" key="6">
    <source>
        <dbReference type="EMBL" id="AOZ45541.1"/>
    </source>
</evidence>
<proteinExistence type="predicted"/>
<keyword evidence="8" id="KW-1185">Reference proteome</keyword>
<dbReference type="KEGG" id="aaci:ASQ49_14980"/>
<dbReference type="EMBL" id="CP015970">
    <property type="protein sequence ID" value="AOZ45541.1"/>
    <property type="molecule type" value="Genomic_DNA"/>
</dbReference>
<feature type="domain" description="Phospholipid/glycerol acyltransferase" evidence="4">
    <location>
        <begin position="35"/>
        <end position="155"/>
    </location>
</feature>
<evidence type="ECO:0000313" key="5">
    <source>
        <dbReference type="EMBL" id="AMS06751.1"/>
    </source>
</evidence>
<organism evidence="5 7">
    <name type="scientific">Acidipropionibacterium acidipropionici</name>
    <dbReference type="NCBI Taxonomy" id="1748"/>
    <lineage>
        <taxon>Bacteria</taxon>
        <taxon>Bacillati</taxon>
        <taxon>Actinomycetota</taxon>
        <taxon>Actinomycetes</taxon>
        <taxon>Propionibacteriales</taxon>
        <taxon>Propionibacteriaceae</taxon>
        <taxon>Acidipropionibacterium</taxon>
    </lineage>
</organism>
<dbReference type="AlphaFoldDB" id="A0A142KKW3"/>
<dbReference type="Proteomes" id="UP000178666">
    <property type="component" value="Chromosome"/>
</dbReference>
<evidence type="ECO:0000256" key="3">
    <source>
        <dbReference type="SAM" id="MobiDB-lite"/>
    </source>
</evidence>
<dbReference type="GO" id="GO:0003841">
    <property type="term" value="F:1-acylglycerol-3-phosphate O-acyltransferase activity"/>
    <property type="evidence" value="ECO:0007669"/>
    <property type="project" value="TreeGrafter"/>
</dbReference>
<dbReference type="Pfam" id="PF01553">
    <property type="entry name" value="Acyltransferase"/>
    <property type="match status" value="1"/>
</dbReference>
<dbReference type="InterPro" id="IPR002123">
    <property type="entry name" value="Plipid/glycerol_acylTrfase"/>
</dbReference>
<dbReference type="GeneID" id="88086309"/>
<reference evidence="6 8" key="1">
    <citation type="journal article" date="2016" name="Plant Dis.">
        <title>Improved production of propionic acid using genome shuffling.</title>
        <authorList>
            <person name="Luna-Flores C.H."/>
            <person name="Palfreyman R.W."/>
            <person name="Kromer J.O."/>
            <person name="Nielsen L.K."/>
            <person name="Marcellin E."/>
        </authorList>
    </citation>
    <scope>NUCLEOTIDE SEQUENCE [LARGE SCALE GENOMIC DNA]</scope>
    <source>
        <strain evidence="6 8">F3E8</strain>
    </source>
</reference>
<dbReference type="GO" id="GO:0005886">
    <property type="term" value="C:plasma membrane"/>
    <property type="evidence" value="ECO:0007669"/>
    <property type="project" value="TreeGrafter"/>
</dbReference>
<dbReference type="CDD" id="cd07989">
    <property type="entry name" value="LPLAT_AGPAT-like"/>
    <property type="match status" value="1"/>
</dbReference>
<dbReference type="OrthoDB" id="9808424at2"/>
<dbReference type="EMBL" id="CP014352">
    <property type="protein sequence ID" value="AMS06751.1"/>
    <property type="molecule type" value="Genomic_DNA"/>
</dbReference>
<evidence type="ECO:0000313" key="8">
    <source>
        <dbReference type="Proteomes" id="UP000178666"/>
    </source>
</evidence>
<accession>A0A142KKW3</accession>
<reference evidence="5 7" key="2">
    <citation type="submission" date="2016-02" db="EMBL/GenBank/DDBJ databases">
        <title>Complete Genome Sequence of Propionibacterium acidipropionici ATCC 55737.</title>
        <authorList>
            <person name="Luna Flores C.H."/>
            <person name="Nielsen L.K."/>
            <person name="Marcellin E."/>
        </authorList>
    </citation>
    <scope>NUCLEOTIDE SEQUENCE [LARGE SCALE GENOMIC DNA]</scope>
    <source>
        <strain evidence="5 7">ATCC 55737</strain>
    </source>
</reference>
<dbReference type="Proteomes" id="UP000075221">
    <property type="component" value="Chromosome"/>
</dbReference>
<evidence type="ECO:0000313" key="7">
    <source>
        <dbReference type="Proteomes" id="UP000075221"/>
    </source>
</evidence>
<dbReference type="GO" id="GO:0006654">
    <property type="term" value="P:phosphatidic acid biosynthetic process"/>
    <property type="evidence" value="ECO:0007669"/>
    <property type="project" value="TreeGrafter"/>
</dbReference>
<feature type="region of interest" description="Disordered" evidence="3">
    <location>
        <begin position="229"/>
        <end position="256"/>
    </location>
</feature>
<dbReference type="SUPFAM" id="SSF69593">
    <property type="entry name" value="Glycerol-3-phosphate (1)-acyltransferase"/>
    <property type="match status" value="1"/>
</dbReference>
<evidence type="ECO:0000256" key="2">
    <source>
        <dbReference type="ARBA" id="ARBA00023315"/>
    </source>
</evidence>
<gene>
    <name evidence="6" type="ORF">A8L58_01120</name>
    <name evidence="5" type="ORF">AXH35_16180</name>
</gene>